<dbReference type="EMBL" id="JBHSLU010000017">
    <property type="protein sequence ID" value="MFC5505369.1"/>
    <property type="molecule type" value="Genomic_DNA"/>
</dbReference>
<comment type="caution">
    <text evidence="1">The sequence shown here is derived from an EMBL/GenBank/DDBJ whole genome shotgun (WGS) entry which is preliminary data.</text>
</comment>
<sequence length="138" mass="15435">MDIEAIILHAKIGGERKAAQVDTCGPFAAALFDVLCECGLKPSIKTASFIVLPGNQASWYHAVVEVDGRLYDSKGEFSHEIARQRQKTHRTVQSRLDIKPDDRSCCYEEELDVLHQFLIKALRKSVKKQHPEAMAKAA</sequence>
<reference evidence="2" key="1">
    <citation type="journal article" date="2019" name="Int. J. Syst. Evol. Microbiol.">
        <title>The Global Catalogue of Microorganisms (GCM) 10K type strain sequencing project: providing services to taxonomists for standard genome sequencing and annotation.</title>
        <authorList>
            <consortium name="The Broad Institute Genomics Platform"/>
            <consortium name="The Broad Institute Genome Sequencing Center for Infectious Disease"/>
            <person name="Wu L."/>
            <person name="Ma J."/>
        </authorList>
    </citation>
    <scope>NUCLEOTIDE SEQUENCE [LARGE SCALE GENOMIC DNA]</scope>
    <source>
        <strain evidence="2">CCUG 43117</strain>
    </source>
</reference>
<accession>A0ABW0P0P8</accession>
<evidence type="ECO:0000313" key="1">
    <source>
        <dbReference type="EMBL" id="MFC5505369.1"/>
    </source>
</evidence>
<organism evidence="1 2">
    <name type="scientific">Bosea massiliensis</name>
    <dbReference type="NCBI Taxonomy" id="151419"/>
    <lineage>
        <taxon>Bacteria</taxon>
        <taxon>Pseudomonadati</taxon>
        <taxon>Pseudomonadota</taxon>
        <taxon>Alphaproteobacteria</taxon>
        <taxon>Hyphomicrobiales</taxon>
        <taxon>Boseaceae</taxon>
        <taxon>Bosea</taxon>
    </lineage>
</organism>
<proteinExistence type="predicted"/>
<name>A0ABW0P0P8_9HYPH</name>
<protein>
    <recommendedName>
        <fullName evidence="3">Microcin J25-processing protein McjB C-terminal domain-containing protein</fullName>
    </recommendedName>
</protein>
<dbReference type="RefSeq" id="WP_377816479.1">
    <property type="nucleotide sequence ID" value="NZ_JBHSLU010000017.1"/>
</dbReference>
<evidence type="ECO:0008006" key="3">
    <source>
        <dbReference type="Google" id="ProtNLM"/>
    </source>
</evidence>
<dbReference type="Proteomes" id="UP001596060">
    <property type="component" value="Unassembled WGS sequence"/>
</dbReference>
<keyword evidence="2" id="KW-1185">Reference proteome</keyword>
<gene>
    <name evidence="1" type="ORF">ACFPN9_08875</name>
</gene>
<evidence type="ECO:0000313" key="2">
    <source>
        <dbReference type="Proteomes" id="UP001596060"/>
    </source>
</evidence>